<dbReference type="Pfam" id="PF10545">
    <property type="entry name" value="MADF_DNA_bdg"/>
    <property type="match status" value="1"/>
</dbReference>
<keyword evidence="1" id="KW-0539">Nucleus</keyword>
<gene>
    <name evidence="5" type="ORF">ElyMa_005817000</name>
</gene>
<evidence type="ECO:0000259" key="4">
    <source>
        <dbReference type="PROSITE" id="PS51031"/>
    </source>
</evidence>
<protein>
    <submittedName>
        <fullName evidence="5">Transcription factor Adf-1</fullName>
    </submittedName>
</protein>
<proteinExistence type="predicted"/>
<comment type="subcellular location">
    <subcellularLocation>
        <location evidence="1">Nucleus</location>
    </subcellularLocation>
</comment>
<name>A0AAV4FWJ4_9GAST</name>
<feature type="region of interest" description="Disordered" evidence="2">
    <location>
        <begin position="270"/>
        <end position="325"/>
    </location>
</feature>
<dbReference type="PANTHER" id="PTHR12243:SF67">
    <property type="entry name" value="COREPRESSOR OF PANGOLIN, ISOFORM A-RELATED"/>
    <property type="match status" value="1"/>
</dbReference>
<feature type="domain" description="MADF" evidence="3">
    <location>
        <begin position="5"/>
        <end position="97"/>
    </location>
</feature>
<dbReference type="SMART" id="SM00595">
    <property type="entry name" value="MADF"/>
    <property type="match status" value="1"/>
</dbReference>
<dbReference type="Proteomes" id="UP000762676">
    <property type="component" value="Unassembled WGS sequence"/>
</dbReference>
<comment type="caution">
    <text evidence="5">The sequence shown here is derived from an EMBL/GenBank/DDBJ whole genome shotgun (WGS) entry which is preliminary data.</text>
</comment>
<accession>A0AAV4FWJ4</accession>
<keyword evidence="6" id="KW-1185">Reference proteome</keyword>
<sequence>MDVEALIASVQKRPPIWDGGNKLHANRDTLDLLWKEISDELGCEEMLLRRKWKYLRDNFAVEYSKCFRRGATNTYFSLGLSKWVYLRPLLFLKSVVRPRLKHVKGARPFDETGVFSEENSCLDMGLNVQVKQEDSLGHVTGEAEEYLEPASDDIDNHQDDEYDDGQESFGSDAAGVPETHQPSLPRGHKRKRDQDELSKTHANDSSYSHRKRSLLLADRQQGASAAEDSDVDLMFLKTLLPHIKLIPQHNKLRFQRKLMVVVETFAYGNSQTSDSRNNRSTHRGQQASADTCRSRSRSQSRSSSSSPSIAHRHSALESDKNTKRS</sequence>
<evidence type="ECO:0000259" key="3">
    <source>
        <dbReference type="PROSITE" id="PS51029"/>
    </source>
</evidence>
<reference evidence="5 6" key="1">
    <citation type="journal article" date="2021" name="Elife">
        <title>Chloroplast acquisition without the gene transfer in kleptoplastic sea slugs, Plakobranchus ocellatus.</title>
        <authorList>
            <person name="Maeda T."/>
            <person name="Takahashi S."/>
            <person name="Yoshida T."/>
            <person name="Shimamura S."/>
            <person name="Takaki Y."/>
            <person name="Nagai Y."/>
            <person name="Toyoda A."/>
            <person name="Suzuki Y."/>
            <person name="Arimoto A."/>
            <person name="Ishii H."/>
            <person name="Satoh N."/>
            <person name="Nishiyama T."/>
            <person name="Hasebe M."/>
            <person name="Maruyama T."/>
            <person name="Minagawa J."/>
            <person name="Obokata J."/>
            <person name="Shigenobu S."/>
        </authorList>
    </citation>
    <scope>NUCLEOTIDE SEQUENCE [LARGE SCALE GENOMIC DNA]</scope>
</reference>
<organism evidence="5 6">
    <name type="scientific">Elysia marginata</name>
    <dbReference type="NCBI Taxonomy" id="1093978"/>
    <lineage>
        <taxon>Eukaryota</taxon>
        <taxon>Metazoa</taxon>
        <taxon>Spiralia</taxon>
        <taxon>Lophotrochozoa</taxon>
        <taxon>Mollusca</taxon>
        <taxon>Gastropoda</taxon>
        <taxon>Heterobranchia</taxon>
        <taxon>Euthyneura</taxon>
        <taxon>Panpulmonata</taxon>
        <taxon>Sacoglossa</taxon>
        <taxon>Placobranchoidea</taxon>
        <taxon>Plakobranchidae</taxon>
        <taxon>Elysia</taxon>
    </lineage>
</organism>
<feature type="compositionally biased region" description="Basic and acidic residues" evidence="2">
    <location>
        <begin position="314"/>
        <end position="325"/>
    </location>
</feature>
<feature type="compositionally biased region" description="Low complexity" evidence="2">
    <location>
        <begin position="297"/>
        <end position="308"/>
    </location>
</feature>
<dbReference type="AlphaFoldDB" id="A0AAV4FWJ4"/>
<feature type="compositionally biased region" description="Basic and acidic residues" evidence="2">
    <location>
        <begin position="192"/>
        <end position="202"/>
    </location>
</feature>
<evidence type="ECO:0000256" key="1">
    <source>
        <dbReference type="PROSITE-ProRule" id="PRU00371"/>
    </source>
</evidence>
<dbReference type="GO" id="GO:0005634">
    <property type="term" value="C:nucleus"/>
    <property type="evidence" value="ECO:0007669"/>
    <property type="project" value="UniProtKB-SubCell"/>
</dbReference>
<dbReference type="InterPro" id="IPR006578">
    <property type="entry name" value="MADF-dom"/>
</dbReference>
<evidence type="ECO:0000256" key="2">
    <source>
        <dbReference type="SAM" id="MobiDB-lite"/>
    </source>
</evidence>
<dbReference type="GO" id="GO:0003677">
    <property type="term" value="F:DNA binding"/>
    <property type="evidence" value="ECO:0007669"/>
    <property type="project" value="InterPro"/>
</dbReference>
<evidence type="ECO:0000313" key="6">
    <source>
        <dbReference type="Proteomes" id="UP000762676"/>
    </source>
</evidence>
<dbReference type="GO" id="GO:0005667">
    <property type="term" value="C:transcription regulator complex"/>
    <property type="evidence" value="ECO:0007669"/>
    <property type="project" value="TreeGrafter"/>
</dbReference>
<feature type="domain" description="BESS" evidence="4">
    <location>
        <begin position="229"/>
        <end position="268"/>
    </location>
</feature>
<dbReference type="InterPro" id="IPR004210">
    <property type="entry name" value="BESS_motif"/>
</dbReference>
<dbReference type="PROSITE" id="PS51029">
    <property type="entry name" value="MADF"/>
    <property type="match status" value="1"/>
</dbReference>
<dbReference type="PROSITE" id="PS51031">
    <property type="entry name" value="BESS"/>
    <property type="match status" value="1"/>
</dbReference>
<feature type="region of interest" description="Disordered" evidence="2">
    <location>
        <begin position="148"/>
        <end position="210"/>
    </location>
</feature>
<dbReference type="InterPro" id="IPR039353">
    <property type="entry name" value="TF_Adf1"/>
</dbReference>
<dbReference type="GO" id="GO:0006357">
    <property type="term" value="P:regulation of transcription by RNA polymerase II"/>
    <property type="evidence" value="ECO:0007669"/>
    <property type="project" value="TreeGrafter"/>
</dbReference>
<evidence type="ECO:0000313" key="5">
    <source>
        <dbReference type="EMBL" id="GFR77115.1"/>
    </source>
</evidence>
<dbReference type="EMBL" id="BMAT01011677">
    <property type="protein sequence ID" value="GFR77115.1"/>
    <property type="molecule type" value="Genomic_DNA"/>
</dbReference>
<dbReference type="PANTHER" id="PTHR12243">
    <property type="entry name" value="MADF DOMAIN TRANSCRIPTION FACTOR"/>
    <property type="match status" value="1"/>
</dbReference>